<name>A0A5E4WM63_9BURK</name>
<dbReference type="InterPro" id="IPR052189">
    <property type="entry name" value="L-asp_N-monooxygenase_NS-form"/>
</dbReference>
<dbReference type="InterPro" id="IPR036188">
    <property type="entry name" value="FAD/NAD-bd_sf"/>
</dbReference>
<organism evidence="2 3">
    <name type="scientific">Pandoraea cepalis</name>
    <dbReference type="NCBI Taxonomy" id="2508294"/>
    <lineage>
        <taxon>Bacteria</taxon>
        <taxon>Pseudomonadati</taxon>
        <taxon>Pseudomonadota</taxon>
        <taxon>Betaproteobacteria</taxon>
        <taxon>Burkholderiales</taxon>
        <taxon>Burkholderiaceae</taxon>
        <taxon>Pandoraea</taxon>
    </lineage>
</organism>
<evidence type="ECO:0000259" key="1">
    <source>
        <dbReference type="Pfam" id="PF13454"/>
    </source>
</evidence>
<reference evidence="2 3" key="1">
    <citation type="submission" date="2019-08" db="EMBL/GenBank/DDBJ databases">
        <authorList>
            <person name="Peeters C."/>
        </authorList>
    </citation>
    <scope>NUCLEOTIDE SEQUENCE [LARGE SCALE GENOMIC DNA]</scope>
    <source>
        <strain evidence="2 3">LMG 31106</strain>
    </source>
</reference>
<dbReference type="Pfam" id="PF13454">
    <property type="entry name" value="NAD_binding_9"/>
    <property type="match status" value="1"/>
</dbReference>
<dbReference type="EMBL" id="CABPSL010000014">
    <property type="protein sequence ID" value="VVE25932.1"/>
    <property type="molecule type" value="Genomic_DNA"/>
</dbReference>
<feature type="domain" description="FAD-dependent urate hydroxylase HpyO/Asp monooxygenase CreE-like FAD/NAD(P)-binding" evidence="1">
    <location>
        <begin position="13"/>
        <end position="173"/>
    </location>
</feature>
<protein>
    <recommendedName>
        <fullName evidence="1">FAD-dependent urate hydroxylase HpyO/Asp monooxygenase CreE-like FAD/NAD(P)-binding domain-containing protein</fullName>
    </recommendedName>
</protein>
<sequence length="521" mass="57974">MSISKNTERFTLAVIGGGAASVAFLHHLSNLITPSVAERIQVKVFEPRSQIGPGLAYQPDVDTALLNRAIETMSVSAADFSTFTSWVRWKSHHEPELRDLVRRDLSSTYVSRSLFGRYLQDFFNETLSTARRKGLSVDVVHREIRAISRNSRYRLTADDETYDADSVLIAVGNTGPRDYYGLSGHERYIHRPYPIASALTKLAHARRIAVIGASLTAVDIAVSLYRMNSQAEIHMVSNTGVLPLVKGKQAMPQPPRHLTAERLHALTSEGHRKISLRQLGRLIRAEFKAAGADWRELFVDHDDAIALLLDEIAEADRERAWQTILVATNDLIEFAWNALDPESQACALKRFARHWLACRAPMPVENARVIATMLAHGRLKLMKTPIAFERAHPHRISSTVSGHYDYVVNATGAAKDVQAPGDSSLIWQMLQDGLACRDWRGGVRVDFETGALLDSDGEPDYQLRALGHITSGTYFFVSSLEMVAKRARRIAADIASAFAEEDVTLRPITQPFEFAGDQVPI</sequence>
<evidence type="ECO:0000313" key="2">
    <source>
        <dbReference type="EMBL" id="VVE25932.1"/>
    </source>
</evidence>
<evidence type="ECO:0000313" key="3">
    <source>
        <dbReference type="Proteomes" id="UP000384354"/>
    </source>
</evidence>
<dbReference type="RefSeq" id="WP_254441120.1">
    <property type="nucleotide sequence ID" value="NZ_CABPSL010000014.1"/>
</dbReference>
<dbReference type="Gene3D" id="3.50.50.60">
    <property type="entry name" value="FAD/NAD(P)-binding domain"/>
    <property type="match status" value="1"/>
</dbReference>
<dbReference type="PANTHER" id="PTHR40254:SF1">
    <property type="entry name" value="BLR0577 PROTEIN"/>
    <property type="match status" value="1"/>
</dbReference>
<dbReference type="AlphaFoldDB" id="A0A5E4WM63"/>
<dbReference type="InterPro" id="IPR038732">
    <property type="entry name" value="HpyO/CreE_NAD-binding"/>
</dbReference>
<dbReference type="SUPFAM" id="SSF51905">
    <property type="entry name" value="FAD/NAD(P)-binding domain"/>
    <property type="match status" value="1"/>
</dbReference>
<proteinExistence type="predicted"/>
<accession>A0A5E4WM63</accession>
<dbReference type="Proteomes" id="UP000384354">
    <property type="component" value="Unassembled WGS sequence"/>
</dbReference>
<gene>
    <name evidence="2" type="ORF">PCE31106_03382</name>
</gene>
<dbReference type="PANTHER" id="PTHR40254">
    <property type="entry name" value="BLR0577 PROTEIN"/>
    <property type="match status" value="1"/>
</dbReference>